<evidence type="ECO:0000313" key="2">
    <source>
        <dbReference type="EMBL" id="RRS00931.1"/>
    </source>
</evidence>
<sequence>MQLLLNIDVPDLERAHAFYSKAFGLTVCRSLGSEILELSGSAVPVFLLLKAEGSTPFEGAVAPRAYQRHWSPIHFDVVVPDLDEAIKQVSDAGAVQEQPVSTQAWGKLAVFADPFGHGFCLIQFLAKGYGEIEAMPAHGTTRGP</sequence>
<reference evidence="2 3" key="1">
    <citation type="submission" date="2018-12" db="EMBL/GenBank/DDBJ databases">
        <title>The whole draft genome of Aquabacterium sp. SJQ9.</title>
        <authorList>
            <person name="Sun L."/>
            <person name="Gao X."/>
            <person name="Chen W."/>
            <person name="Huang K."/>
        </authorList>
    </citation>
    <scope>NUCLEOTIDE SEQUENCE [LARGE SCALE GENOMIC DNA]</scope>
    <source>
        <strain evidence="2 3">SJQ9</strain>
    </source>
</reference>
<organism evidence="2 3">
    <name type="scientific">Aquabacterium soli</name>
    <dbReference type="NCBI Taxonomy" id="2493092"/>
    <lineage>
        <taxon>Bacteria</taxon>
        <taxon>Pseudomonadati</taxon>
        <taxon>Pseudomonadota</taxon>
        <taxon>Betaproteobacteria</taxon>
        <taxon>Burkholderiales</taxon>
        <taxon>Aquabacterium</taxon>
    </lineage>
</organism>
<dbReference type="Pfam" id="PF18029">
    <property type="entry name" value="Glyoxalase_6"/>
    <property type="match status" value="1"/>
</dbReference>
<dbReference type="PANTHER" id="PTHR33993">
    <property type="entry name" value="GLYOXALASE-RELATED"/>
    <property type="match status" value="1"/>
</dbReference>
<protein>
    <submittedName>
        <fullName evidence="2">VOC family protein</fullName>
    </submittedName>
</protein>
<dbReference type="InterPro" id="IPR041581">
    <property type="entry name" value="Glyoxalase_6"/>
</dbReference>
<dbReference type="Proteomes" id="UP000269265">
    <property type="component" value="Unassembled WGS sequence"/>
</dbReference>
<dbReference type="RefSeq" id="WP_125245487.1">
    <property type="nucleotide sequence ID" value="NZ_RSED01000032.1"/>
</dbReference>
<comment type="caution">
    <text evidence="2">The sequence shown here is derived from an EMBL/GenBank/DDBJ whole genome shotgun (WGS) entry which is preliminary data.</text>
</comment>
<dbReference type="Gene3D" id="3.10.180.10">
    <property type="entry name" value="2,3-Dihydroxybiphenyl 1,2-Dioxygenase, domain 1"/>
    <property type="match status" value="1"/>
</dbReference>
<keyword evidence="3" id="KW-1185">Reference proteome</keyword>
<feature type="domain" description="VOC" evidence="1">
    <location>
        <begin position="1"/>
        <end position="124"/>
    </location>
</feature>
<dbReference type="AlphaFoldDB" id="A0A426V239"/>
<name>A0A426V239_9BURK</name>
<dbReference type="EMBL" id="RSED01000032">
    <property type="protein sequence ID" value="RRS00931.1"/>
    <property type="molecule type" value="Genomic_DNA"/>
</dbReference>
<dbReference type="OrthoDB" id="5522469at2"/>
<dbReference type="InterPro" id="IPR029068">
    <property type="entry name" value="Glyas_Bleomycin-R_OHBP_Dase"/>
</dbReference>
<gene>
    <name evidence="2" type="ORF">EIP75_22715</name>
</gene>
<dbReference type="SUPFAM" id="SSF54593">
    <property type="entry name" value="Glyoxalase/Bleomycin resistance protein/Dihydroxybiphenyl dioxygenase"/>
    <property type="match status" value="1"/>
</dbReference>
<dbReference type="PROSITE" id="PS51819">
    <property type="entry name" value="VOC"/>
    <property type="match status" value="1"/>
</dbReference>
<dbReference type="InterPro" id="IPR052164">
    <property type="entry name" value="Anthracycline_SecMetBiosynth"/>
</dbReference>
<proteinExistence type="predicted"/>
<dbReference type="InterPro" id="IPR037523">
    <property type="entry name" value="VOC_core"/>
</dbReference>
<evidence type="ECO:0000313" key="3">
    <source>
        <dbReference type="Proteomes" id="UP000269265"/>
    </source>
</evidence>
<evidence type="ECO:0000259" key="1">
    <source>
        <dbReference type="PROSITE" id="PS51819"/>
    </source>
</evidence>
<accession>A0A426V239</accession>